<dbReference type="Gene3D" id="3.60.130.30">
    <property type="match status" value="1"/>
</dbReference>
<dbReference type="KEGG" id="ela:UCREL1_10347"/>
<evidence type="ECO:0000256" key="1">
    <source>
        <dbReference type="SAM" id="MobiDB-lite"/>
    </source>
</evidence>
<gene>
    <name evidence="2" type="ORF">UCREL1_10347</name>
</gene>
<evidence type="ECO:0000313" key="2">
    <source>
        <dbReference type="EMBL" id="EMR62719.1"/>
    </source>
</evidence>
<feature type="region of interest" description="Disordered" evidence="1">
    <location>
        <begin position="551"/>
        <end position="571"/>
    </location>
</feature>
<feature type="compositionally biased region" description="Acidic residues" evidence="1">
    <location>
        <begin position="554"/>
        <end position="564"/>
    </location>
</feature>
<dbReference type="OrthoDB" id="4638065at2759"/>
<dbReference type="EMBL" id="KB707397">
    <property type="protein sequence ID" value="EMR62719.1"/>
    <property type="molecule type" value="Genomic_DNA"/>
</dbReference>
<name>M7S9A0_EUTLA</name>
<dbReference type="eggNOG" id="ENOG502QU1V">
    <property type="taxonomic scope" value="Eukaryota"/>
</dbReference>
<dbReference type="AlphaFoldDB" id="M7S9A0"/>
<accession>M7S9A0</accession>
<keyword evidence="3" id="KW-1185">Reference proteome</keyword>
<dbReference type="HOGENOM" id="CLU_030580_0_0_1"/>
<organism evidence="2 3">
    <name type="scientific">Eutypa lata (strain UCR-EL1)</name>
    <name type="common">Grapevine dieback disease fungus</name>
    <name type="synonym">Eutypa armeniacae</name>
    <dbReference type="NCBI Taxonomy" id="1287681"/>
    <lineage>
        <taxon>Eukaryota</taxon>
        <taxon>Fungi</taxon>
        <taxon>Dikarya</taxon>
        <taxon>Ascomycota</taxon>
        <taxon>Pezizomycotina</taxon>
        <taxon>Sordariomycetes</taxon>
        <taxon>Xylariomycetidae</taxon>
        <taxon>Xylariales</taxon>
        <taxon>Diatrypaceae</taxon>
        <taxon>Eutypa</taxon>
    </lineage>
</organism>
<sequence length="648" mass="74944">MESSQQAQVPIVRYGEENKNIPGDPTGWKMKDCGNICHWSDAQRFMKFPHFHDSDFQQRQDPRISLLRNYLTDVSKHGVSAISGQRTIVRDTDQEFVIKHQVEDMEVRLVQLHDVSNLNKASYEKAARAVKLEKQSNDKMEAIEPQMGRNLENFLMAERMHKGEAPVMPMHRPTSQNSEPSQNRKQWYKEMRQDSTRTFWVKTTREQRDNIRTAAAKPPMDLLPIIEQIRQEDKSRTQDYYWQHQRDEAAAADEELYENVSEDIVIVLDKDSQILLCKFRGLFQLLYGSRVMMKVDDAVRKWSGLAPLPVPDTSRHIVDDFIRQTHTELDLEKAHSVEEIEKRHQCVVHYGTWAMRGRRNPDHVFLTPDTQLKRGVPQKIHEDFVSLIFPTFREKVLGLGSEVVRYLFGAVAPSEYQECCDVFKALPEIRRMGMSEPTFSTLAVLGINSFTGRHRDETDVNFGLAGLVALGQFHGGSICFPQLAMALDYQPGDCVLFRGADMEHFVSDWTGYRIFLLYTNHQPVRNYAHRIMGKLPPKPNDPWHPDRIRAQQQEEQEEQENREDGDEREHRHIVNKWEPKPESEPDLDAYDPCYMELAEPEPETLYEADIHGAGYISKKHLFKNDDTGSTGTSSESRGFLVYKAPSAN</sequence>
<feature type="compositionally biased region" description="Low complexity" evidence="1">
    <location>
        <begin position="627"/>
        <end position="638"/>
    </location>
</feature>
<reference evidence="3" key="1">
    <citation type="journal article" date="2013" name="Genome Announc.">
        <title>Draft genome sequence of the grapevine dieback fungus Eutypa lata UCR-EL1.</title>
        <authorList>
            <person name="Blanco-Ulate B."/>
            <person name="Rolshausen P.E."/>
            <person name="Cantu D."/>
        </authorList>
    </citation>
    <scope>NUCLEOTIDE SEQUENCE [LARGE SCALE GENOMIC DNA]</scope>
    <source>
        <strain evidence="3">UCR-EL1</strain>
    </source>
</reference>
<dbReference type="Proteomes" id="UP000012174">
    <property type="component" value="Unassembled WGS sequence"/>
</dbReference>
<proteinExistence type="predicted"/>
<feature type="region of interest" description="Disordered" evidence="1">
    <location>
        <begin position="621"/>
        <end position="648"/>
    </location>
</feature>
<protein>
    <submittedName>
        <fullName evidence="2">Uncharacterized protein</fullName>
    </submittedName>
</protein>
<evidence type="ECO:0000313" key="3">
    <source>
        <dbReference type="Proteomes" id="UP000012174"/>
    </source>
</evidence>